<comment type="caution">
    <text evidence="1">The sequence shown here is derived from an EMBL/GenBank/DDBJ whole genome shotgun (WGS) entry which is preliminary data.</text>
</comment>
<evidence type="ECO:0000313" key="2">
    <source>
        <dbReference type="Proteomes" id="UP001148662"/>
    </source>
</evidence>
<dbReference type="Proteomes" id="UP001148662">
    <property type="component" value="Unassembled WGS sequence"/>
</dbReference>
<accession>A0ACC1RW11</accession>
<sequence length="83" mass="9641">MKAEKGYLLSFAQMKKEGRDHRILFREVERWVNDPKKLFRPYTAEYIHMVFEKERSKGLEEEKSAVAESKGGEDEGDSTASVD</sequence>
<evidence type="ECO:0000313" key="1">
    <source>
        <dbReference type="EMBL" id="KAJ3526909.1"/>
    </source>
</evidence>
<proteinExistence type="predicted"/>
<reference evidence="1" key="1">
    <citation type="submission" date="2022-07" db="EMBL/GenBank/DDBJ databases">
        <title>Genome Sequence of Phlebia brevispora.</title>
        <authorList>
            <person name="Buettner E."/>
        </authorList>
    </citation>
    <scope>NUCLEOTIDE SEQUENCE</scope>
    <source>
        <strain evidence="1">MPL23</strain>
    </source>
</reference>
<gene>
    <name evidence="1" type="ORF">NM688_g8200</name>
</gene>
<keyword evidence="2" id="KW-1185">Reference proteome</keyword>
<protein>
    <submittedName>
        <fullName evidence="1">Uncharacterized protein</fullName>
    </submittedName>
</protein>
<dbReference type="EMBL" id="JANHOG010002128">
    <property type="protein sequence ID" value="KAJ3526909.1"/>
    <property type="molecule type" value="Genomic_DNA"/>
</dbReference>
<name>A0ACC1RW11_9APHY</name>
<organism evidence="1 2">
    <name type="scientific">Phlebia brevispora</name>
    <dbReference type="NCBI Taxonomy" id="194682"/>
    <lineage>
        <taxon>Eukaryota</taxon>
        <taxon>Fungi</taxon>
        <taxon>Dikarya</taxon>
        <taxon>Basidiomycota</taxon>
        <taxon>Agaricomycotina</taxon>
        <taxon>Agaricomycetes</taxon>
        <taxon>Polyporales</taxon>
        <taxon>Meruliaceae</taxon>
        <taxon>Phlebia</taxon>
    </lineage>
</organism>